<dbReference type="EMBL" id="JAQQWI010000019">
    <property type="protein sequence ID" value="KAK7998964.1"/>
    <property type="molecule type" value="Genomic_DNA"/>
</dbReference>
<sequence length="250" mass="28264">MEAIPVTPLRPIVLRQSQNWVNIYSSQRIPTLYIFYMTSENRETSSKIPFIIQHQEGGTSNWGHDYITSRAEQWPSRDDFEVSEKFRNAFQKIWSSCFRDTYVAEYCLAHGIFAKGVTGLVDAGPNIPALLFRLKDKLSPEALMEFKDKYKEQLQKEFAGDPTAVFPTKLLVAVAQPVATDKPETHRDLRKRKEGGTLIDVDGVHVYAAAEVLEFADRAEQAAPVQERPTSIHPRGTRGGRAPPMERPSS</sequence>
<accession>A0ABR1R470</accession>
<protein>
    <submittedName>
        <fullName evidence="2">Uncharacterized protein</fullName>
    </submittedName>
</protein>
<gene>
    <name evidence="2" type="ORF">PG991_014639</name>
</gene>
<evidence type="ECO:0000313" key="2">
    <source>
        <dbReference type="EMBL" id="KAK7998964.1"/>
    </source>
</evidence>
<evidence type="ECO:0000256" key="1">
    <source>
        <dbReference type="SAM" id="MobiDB-lite"/>
    </source>
</evidence>
<name>A0ABR1R470_9PEZI</name>
<reference evidence="2 3" key="1">
    <citation type="submission" date="2023-01" db="EMBL/GenBank/DDBJ databases">
        <title>Analysis of 21 Apiospora genomes using comparative genomics revels a genus with tremendous synthesis potential of carbohydrate active enzymes and secondary metabolites.</title>
        <authorList>
            <person name="Sorensen T."/>
        </authorList>
    </citation>
    <scope>NUCLEOTIDE SEQUENCE [LARGE SCALE GENOMIC DNA]</scope>
    <source>
        <strain evidence="2 3">CBS 20057</strain>
    </source>
</reference>
<feature type="region of interest" description="Disordered" evidence="1">
    <location>
        <begin position="220"/>
        <end position="250"/>
    </location>
</feature>
<comment type="caution">
    <text evidence="2">The sequence shown here is derived from an EMBL/GenBank/DDBJ whole genome shotgun (WGS) entry which is preliminary data.</text>
</comment>
<dbReference type="Proteomes" id="UP001396898">
    <property type="component" value="Unassembled WGS sequence"/>
</dbReference>
<proteinExistence type="predicted"/>
<evidence type="ECO:0000313" key="3">
    <source>
        <dbReference type="Proteomes" id="UP001396898"/>
    </source>
</evidence>
<keyword evidence="3" id="KW-1185">Reference proteome</keyword>
<organism evidence="2 3">
    <name type="scientific">Apiospora marii</name>
    <dbReference type="NCBI Taxonomy" id="335849"/>
    <lineage>
        <taxon>Eukaryota</taxon>
        <taxon>Fungi</taxon>
        <taxon>Dikarya</taxon>
        <taxon>Ascomycota</taxon>
        <taxon>Pezizomycotina</taxon>
        <taxon>Sordariomycetes</taxon>
        <taxon>Xylariomycetidae</taxon>
        <taxon>Amphisphaeriales</taxon>
        <taxon>Apiosporaceae</taxon>
        <taxon>Apiospora</taxon>
    </lineage>
</organism>